<evidence type="ECO:0000256" key="7">
    <source>
        <dbReference type="ARBA" id="ARBA00023136"/>
    </source>
</evidence>
<dbReference type="PROSITE" id="PS51123">
    <property type="entry name" value="OMPA_2"/>
    <property type="match status" value="1"/>
</dbReference>
<dbReference type="Proteomes" id="UP001501772">
    <property type="component" value="Unassembled WGS sequence"/>
</dbReference>
<dbReference type="SUPFAM" id="SSF56925">
    <property type="entry name" value="OMPA-like"/>
    <property type="match status" value="1"/>
</dbReference>
<keyword evidence="5" id="KW-0406">Ion transport</keyword>
<gene>
    <name evidence="13" type="ORF">GCM10022289_33900</name>
</gene>
<dbReference type="PANTHER" id="PTHR30329">
    <property type="entry name" value="STATOR ELEMENT OF FLAGELLAR MOTOR COMPLEX"/>
    <property type="match status" value="1"/>
</dbReference>
<proteinExistence type="predicted"/>
<keyword evidence="4" id="KW-0812">Transmembrane</keyword>
<dbReference type="Pfam" id="PF19573">
    <property type="entry name" value="DUF6089"/>
    <property type="match status" value="1"/>
</dbReference>
<dbReference type="InterPro" id="IPR045743">
    <property type="entry name" value="DUF6089"/>
</dbReference>
<evidence type="ECO:0000256" key="11">
    <source>
        <dbReference type="SAM" id="SignalP"/>
    </source>
</evidence>
<dbReference type="SUPFAM" id="SSF103088">
    <property type="entry name" value="OmpA-like"/>
    <property type="match status" value="1"/>
</dbReference>
<dbReference type="InterPro" id="IPR006665">
    <property type="entry name" value="OmpA-like"/>
</dbReference>
<feature type="domain" description="OmpA-like" evidence="12">
    <location>
        <begin position="344"/>
        <end position="457"/>
    </location>
</feature>
<feature type="chain" id="PRO_5046415673" description="OmpA-like domain-containing protein" evidence="11">
    <location>
        <begin position="42"/>
        <end position="457"/>
    </location>
</feature>
<comment type="caution">
    <text evidence="13">The sequence shown here is derived from an EMBL/GenBank/DDBJ whole genome shotgun (WGS) entry which is preliminary data.</text>
</comment>
<evidence type="ECO:0000313" key="13">
    <source>
        <dbReference type="EMBL" id="GAA4209026.1"/>
    </source>
</evidence>
<evidence type="ECO:0000256" key="8">
    <source>
        <dbReference type="ARBA" id="ARBA00023237"/>
    </source>
</evidence>
<evidence type="ECO:0000256" key="1">
    <source>
        <dbReference type="ARBA" id="ARBA00004571"/>
    </source>
</evidence>
<comment type="subcellular location">
    <subcellularLocation>
        <location evidence="1">Cell outer membrane</location>
        <topology evidence="1">Multi-pass membrane protein</topology>
    </subcellularLocation>
</comment>
<evidence type="ECO:0000256" key="4">
    <source>
        <dbReference type="ARBA" id="ARBA00022692"/>
    </source>
</evidence>
<dbReference type="InterPro" id="IPR028974">
    <property type="entry name" value="TSP_type-3_rpt"/>
</dbReference>
<dbReference type="InterPro" id="IPR050330">
    <property type="entry name" value="Bact_OuterMem_StrucFunc"/>
</dbReference>
<evidence type="ECO:0000256" key="10">
    <source>
        <dbReference type="SAM" id="Coils"/>
    </source>
</evidence>
<name>A0ABP8BKB1_9SPHI</name>
<evidence type="ECO:0000256" key="3">
    <source>
        <dbReference type="ARBA" id="ARBA00022452"/>
    </source>
</evidence>
<evidence type="ECO:0000313" key="14">
    <source>
        <dbReference type="Proteomes" id="UP001501772"/>
    </source>
</evidence>
<dbReference type="InterPro" id="IPR006664">
    <property type="entry name" value="OMP_bac"/>
</dbReference>
<evidence type="ECO:0000256" key="2">
    <source>
        <dbReference type="ARBA" id="ARBA00022448"/>
    </source>
</evidence>
<dbReference type="InterPro" id="IPR011250">
    <property type="entry name" value="OMP/PagP_B-barrel"/>
</dbReference>
<keyword evidence="2" id="KW-0813">Transport</keyword>
<feature type="coiled-coil region" evidence="10">
    <location>
        <begin position="272"/>
        <end position="299"/>
    </location>
</feature>
<organism evidence="13 14">
    <name type="scientific">Pedobacter jeongneungensis</name>
    <dbReference type="NCBI Taxonomy" id="947309"/>
    <lineage>
        <taxon>Bacteria</taxon>
        <taxon>Pseudomonadati</taxon>
        <taxon>Bacteroidota</taxon>
        <taxon>Sphingobacteriia</taxon>
        <taxon>Sphingobacteriales</taxon>
        <taxon>Sphingobacteriaceae</taxon>
        <taxon>Pedobacter</taxon>
    </lineage>
</organism>
<keyword evidence="10" id="KW-0175">Coiled coil</keyword>
<dbReference type="EMBL" id="BAABBY010000008">
    <property type="protein sequence ID" value="GAA4209026.1"/>
    <property type="molecule type" value="Genomic_DNA"/>
</dbReference>
<dbReference type="Gene3D" id="2.40.160.20">
    <property type="match status" value="1"/>
</dbReference>
<evidence type="ECO:0000256" key="5">
    <source>
        <dbReference type="ARBA" id="ARBA00023065"/>
    </source>
</evidence>
<dbReference type="SUPFAM" id="SSF103647">
    <property type="entry name" value="TSP type-3 repeat"/>
    <property type="match status" value="1"/>
</dbReference>
<evidence type="ECO:0000256" key="9">
    <source>
        <dbReference type="PROSITE-ProRule" id="PRU00473"/>
    </source>
</evidence>
<feature type="signal peptide" evidence="11">
    <location>
        <begin position="1"/>
        <end position="41"/>
    </location>
</feature>
<keyword evidence="11" id="KW-0732">Signal</keyword>
<protein>
    <recommendedName>
        <fullName evidence="12">OmpA-like domain-containing protein</fullName>
    </recommendedName>
</protein>
<keyword evidence="7 9" id="KW-0472">Membrane</keyword>
<accession>A0ABP8BKB1</accession>
<evidence type="ECO:0000256" key="6">
    <source>
        <dbReference type="ARBA" id="ARBA00023114"/>
    </source>
</evidence>
<dbReference type="PANTHER" id="PTHR30329:SF21">
    <property type="entry name" value="LIPOPROTEIN YIAD-RELATED"/>
    <property type="match status" value="1"/>
</dbReference>
<keyword evidence="3" id="KW-1134">Transmembrane beta strand</keyword>
<dbReference type="CDD" id="cd07185">
    <property type="entry name" value="OmpA_C-like"/>
    <property type="match status" value="1"/>
</dbReference>
<reference evidence="14" key="1">
    <citation type="journal article" date="2019" name="Int. J. Syst. Evol. Microbiol.">
        <title>The Global Catalogue of Microorganisms (GCM) 10K type strain sequencing project: providing services to taxonomists for standard genome sequencing and annotation.</title>
        <authorList>
            <consortium name="The Broad Institute Genomics Platform"/>
            <consortium name="The Broad Institute Genome Sequencing Center for Infectious Disease"/>
            <person name="Wu L."/>
            <person name="Ma J."/>
        </authorList>
    </citation>
    <scope>NUCLEOTIDE SEQUENCE [LARGE SCALE GENOMIC DNA]</scope>
    <source>
        <strain evidence="14">JCM 17626</strain>
    </source>
</reference>
<keyword evidence="14" id="KW-1185">Reference proteome</keyword>
<dbReference type="Pfam" id="PF00691">
    <property type="entry name" value="OmpA"/>
    <property type="match status" value="1"/>
</dbReference>
<evidence type="ECO:0000259" key="12">
    <source>
        <dbReference type="PROSITE" id="PS51123"/>
    </source>
</evidence>
<dbReference type="PRINTS" id="PR01021">
    <property type="entry name" value="OMPADOMAIN"/>
</dbReference>
<keyword evidence="6" id="KW-0626">Porin</keyword>
<dbReference type="Gene3D" id="3.30.1330.60">
    <property type="entry name" value="OmpA-like domain"/>
    <property type="match status" value="1"/>
</dbReference>
<sequence length="457" mass="49221">MAIVKVVRRLFNVIQKIMKLQLFKTLPVALAGLLIGSVASAQESPATSSTSFKTWSIGVNAGVLTPLSPLGGKNDFSNNKSSLGYGLYIKKQFTPYFSLRLDGVRGKLKGDNTEAYESGVVNNSPVRAFDTQLSYSGSLNAVVNMFNIDMFKKENTLQLYASAGAGIAGYKPTITTAAGTSLYAGDKNINELIIPVGLGAKFKISDAVNFDLGWTITFLDGDNLDGYYRGGNDKYNYAYAGLEFALGNGKQLAFHNPVALTYDEALKAKQTAEGLKSDLNAQKADNAKLRAELNDILKDTDGDGVADKLDKCPDTPSGTVVDGSGCPLKTPEKVVEKVIVTEEDRKVVNEAIKNLEFDLGKATIRSKSFASLNRVAALLVQKNFSLKLAGHTDNTGSKELNLRLSKERAESVKAYLVSQGANASRIEATGYGMGQPIATNKTAAGRQQNRRVEFTLY</sequence>
<dbReference type="InterPro" id="IPR036737">
    <property type="entry name" value="OmpA-like_sf"/>
</dbReference>
<keyword evidence="8" id="KW-0998">Cell outer membrane</keyword>